<dbReference type="Gene3D" id="2.130.10.130">
    <property type="entry name" value="Integrin alpha, N-terminal"/>
    <property type="match status" value="4"/>
</dbReference>
<dbReference type="OrthoDB" id="1488345at2"/>
<dbReference type="InterPro" id="IPR013517">
    <property type="entry name" value="FG-GAP"/>
</dbReference>
<dbReference type="InterPro" id="IPR028994">
    <property type="entry name" value="Integrin_alpha_N"/>
</dbReference>
<evidence type="ECO:0000313" key="4">
    <source>
        <dbReference type="Proteomes" id="UP000240357"/>
    </source>
</evidence>
<dbReference type="EMBL" id="PYFT01000001">
    <property type="protein sequence ID" value="PSR52392.1"/>
    <property type="molecule type" value="Genomic_DNA"/>
</dbReference>
<keyword evidence="4" id="KW-1185">Reference proteome</keyword>
<dbReference type="Pfam" id="PF07593">
    <property type="entry name" value="UnbV_ASPIC"/>
    <property type="match status" value="1"/>
</dbReference>
<sequence length="1181" mass="130836">MRSITKIFTFLIFSWFLIGCKNRVSVFERLSATKTGIRFTNTIREDDQHNVFTYTNIYTGAGVAAGDINNDGLTDLFFSGNMVSGRLYLNKGNLKFQDITPTAGLTSKRWQTGAAMVDINQDGWLDIYVCVSGNAVDQERANLLYINNRNNTFTESAQAYGLADTRQIMHASFFDYDRDGDLDVFMIVNPASLRDNVNVIRTRQLKGESGSTDVLYRNNGDNTFTDISRQAGILAEGYSLGLAISDINNDGWPDVYISNDFISNDVLYINNQDGTFTDKASECLKHTSYAGMGNDVADINNDGLVDMVELDMRPEDNTRQKLIIPASGYDRFQLTLNRGYDAQYSRNTLQLNQGNGKFSEVGYLAGISSTDWSWSALLADYDNDGDRDLFVTNGFLKNMGDLDYVHYQNVYNGPIGNQQAKIKNKIEAIKSLPGVPLSNYLYENTGNIHFKNTSAEWGIDAKGFSNGAVYADLDNDGDLELVVNTINAEAQIYENKSNEQLKRNYLKLKLTGNAQNRNGIGTKIKLSYQGKLQYYEHFLSRGYESSVDPIIHFGLDTIKVVDRVEVVWPDGKYQLLQQVKANQVLQVEYAQAGPAPAVSTPAASSLFRLVAEGGGLGYRHEENSFVDFKLQPLLPHGHSRQGPGLAVSDVNKDGLADVYVGGTTGHAGALFFQQASGKFQRQSTPTIDSLGESLGVLFLDADQDQDPDLYVVRGSSEQVPGSPLYQDQLYLNDGQGRFTLAAGALPVMRSSKASVVAADYDRDGDLDVFVGGRITPGAYPTTPRSYLLQNESKNGQCRFREVTPSTLAQTGMVTSALWSDYDNDGWVDLLVTGEFMALRFYHNQRGKLVEATHQTGLEHTVGWWNSLVGADFDQDGDMDYVAGNVGLNTRYQASVEEPLCVHAQDYNKDGRIDPVLSYFNQGQRYILHSRDDLIDQINTMRGRFPTYQSYAAAKFEDSFLPQELAGAQVLCAERMASSYLENVGQGKFRIRALPREVQLAPVYGMVVGDYNQDGYWDVLAVGNSYAPEVSTGRYDAGLGWYLEGNGKGGFRSVPASKSGLVAEQDAKSVVAVRQATGQQLLIVGNNNSRVEVFQAAPSGYYYLAQGQDAWAEIQLKNGKSYKHEFSYGSSYLSQTERNLKLMADIVQVKITDFQGRSRNLDLTDHNLLATKISNHRTSSLK</sequence>
<evidence type="ECO:0000313" key="3">
    <source>
        <dbReference type="EMBL" id="PSR52392.1"/>
    </source>
</evidence>
<dbReference type="InterPro" id="IPR011519">
    <property type="entry name" value="UnbV_ASPIC"/>
</dbReference>
<dbReference type="SUPFAM" id="SSF69318">
    <property type="entry name" value="Integrin alpha N-terminal domain"/>
    <property type="match status" value="3"/>
</dbReference>
<comment type="caution">
    <text evidence="3">The sequence shown here is derived from an EMBL/GenBank/DDBJ whole genome shotgun (WGS) entry which is preliminary data.</text>
</comment>
<dbReference type="Proteomes" id="UP000240357">
    <property type="component" value="Unassembled WGS sequence"/>
</dbReference>
<protein>
    <submittedName>
        <fullName evidence="3">RNA-binding protein</fullName>
    </submittedName>
</protein>
<name>A0A2T2YA51_9BACT</name>
<accession>A0A2T2YA51</accession>
<organism evidence="3 4">
    <name type="scientific">Adhaeribacter arboris</name>
    <dbReference type="NCBI Taxonomy" id="2072846"/>
    <lineage>
        <taxon>Bacteria</taxon>
        <taxon>Pseudomonadati</taxon>
        <taxon>Bacteroidota</taxon>
        <taxon>Cytophagia</taxon>
        <taxon>Cytophagales</taxon>
        <taxon>Hymenobacteraceae</taxon>
        <taxon>Adhaeribacter</taxon>
    </lineage>
</organism>
<dbReference type="RefSeq" id="WP_106925969.1">
    <property type="nucleotide sequence ID" value="NZ_PYFT01000001.1"/>
</dbReference>
<dbReference type="PANTHER" id="PTHR16026:SF0">
    <property type="entry name" value="CARTILAGE ACIDIC PROTEIN 1"/>
    <property type="match status" value="1"/>
</dbReference>
<dbReference type="Pfam" id="PF13517">
    <property type="entry name" value="FG-GAP_3"/>
    <property type="match status" value="7"/>
</dbReference>
<dbReference type="AlphaFoldDB" id="A0A2T2YA51"/>
<dbReference type="PANTHER" id="PTHR16026">
    <property type="entry name" value="CARTILAGE ACIDIC PROTEIN 1"/>
    <property type="match status" value="1"/>
</dbReference>
<keyword evidence="1" id="KW-0732">Signal</keyword>
<evidence type="ECO:0000259" key="2">
    <source>
        <dbReference type="Pfam" id="PF07593"/>
    </source>
</evidence>
<gene>
    <name evidence="3" type="ORF">AHMF7605_02050</name>
</gene>
<dbReference type="InterPro" id="IPR027039">
    <property type="entry name" value="Crtac1"/>
</dbReference>
<reference evidence="3 4" key="1">
    <citation type="submission" date="2018-03" db="EMBL/GenBank/DDBJ databases">
        <title>Adhaeribacter sp. HMF7605 Genome sequencing and assembly.</title>
        <authorList>
            <person name="Kang H."/>
            <person name="Kang J."/>
            <person name="Cha I."/>
            <person name="Kim H."/>
            <person name="Joh K."/>
        </authorList>
    </citation>
    <scope>NUCLEOTIDE SEQUENCE [LARGE SCALE GENOMIC DNA]</scope>
    <source>
        <strain evidence="3 4">HMF7605</strain>
    </source>
</reference>
<feature type="domain" description="ASPIC/UnbV" evidence="2">
    <location>
        <begin position="519"/>
        <end position="585"/>
    </location>
</feature>
<proteinExistence type="predicted"/>
<evidence type="ECO:0000256" key="1">
    <source>
        <dbReference type="ARBA" id="ARBA00022729"/>
    </source>
</evidence>
<dbReference type="PROSITE" id="PS51257">
    <property type="entry name" value="PROKAR_LIPOPROTEIN"/>
    <property type="match status" value="1"/>
</dbReference>